<reference evidence="2" key="1">
    <citation type="submission" date="2021-03" db="EMBL/GenBank/DDBJ databases">
        <title>Draft genome sequence of rust myrtle Austropuccinia psidii MF-1, a brazilian biotype.</title>
        <authorList>
            <person name="Quecine M.C."/>
            <person name="Pachon D.M.R."/>
            <person name="Bonatelli M.L."/>
            <person name="Correr F.H."/>
            <person name="Franceschini L.M."/>
            <person name="Leite T.F."/>
            <person name="Margarido G.R.A."/>
            <person name="Almeida C.A."/>
            <person name="Ferrarezi J.A."/>
            <person name="Labate C.A."/>
        </authorList>
    </citation>
    <scope>NUCLEOTIDE SEQUENCE</scope>
    <source>
        <strain evidence="2">MF-1</strain>
    </source>
</reference>
<dbReference type="EMBL" id="AVOT02034365">
    <property type="protein sequence ID" value="MBW0528439.1"/>
    <property type="molecule type" value="Genomic_DNA"/>
</dbReference>
<accession>A0A9Q3EWR2</accession>
<dbReference type="InterPro" id="IPR057670">
    <property type="entry name" value="SH3_retrovirus"/>
</dbReference>
<dbReference type="AlphaFoldDB" id="A0A9Q3EWR2"/>
<organism evidence="2 3">
    <name type="scientific">Austropuccinia psidii MF-1</name>
    <dbReference type="NCBI Taxonomy" id="1389203"/>
    <lineage>
        <taxon>Eukaryota</taxon>
        <taxon>Fungi</taxon>
        <taxon>Dikarya</taxon>
        <taxon>Basidiomycota</taxon>
        <taxon>Pucciniomycotina</taxon>
        <taxon>Pucciniomycetes</taxon>
        <taxon>Pucciniales</taxon>
        <taxon>Sphaerophragmiaceae</taxon>
        <taxon>Austropuccinia</taxon>
    </lineage>
</organism>
<dbReference type="OrthoDB" id="2640446at2759"/>
<sequence>MFLKLERTPLLKVCTGESNSSLLSEGIRTVVLLCNKKNIYFEIFPIRSKNELQSNQFTRDIEVVSISRHHQYWKLGSVGAEGIMLGYENDDSSYRILCLSNKRILISRNAKLDENLFPSLKKNSKSHDHSKLMWGKHPSRTEMSLEGNGQTLPVISSHIRVIGPRHPTIYSASISKDNIFPFAQMPKVLLTSVNDCPKTYKKGLISANMVLWASAIRKELQSMNDLKLWDFIDLKTDYKQVGTTWVFRIERNHLN</sequence>
<evidence type="ECO:0000313" key="3">
    <source>
        <dbReference type="Proteomes" id="UP000765509"/>
    </source>
</evidence>
<evidence type="ECO:0000259" key="1">
    <source>
        <dbReference type="Pfam" id="PF25597"/>
    </source>
</evidence>
<dbReference type="Pfam" id="PF25597">
    <property type="entry name" value="SH3_retrovirus"/>
    <property type="match status" value="1"/>
</dbReference>
<gene>
    <name evidence="2" type="ORF">O181_068154</name>
</gene>
<protein>
    <recommendedName>
        <fullName evidence="1">Retroviral polymerase SH3-like domain-containing protein</fullName>
    </recommendedName>
</protein>
<proteinExistence type="predicted"/>
<dbReference type="Proteomes" id="UP000765509">
    <property type="component" value="Unassembled WGS sequence"/>
</dbReference>
<name>A0A9Q3EWR2_9BASI</name>
<keyword evidence="3" id="KW-1185">Reference proteome</keyword>
<comment type="caution">
    <text evidence="2">The sequence shown here is derived from an EMBL/GenBank/DDBJ whole genome shotgun (WGS) entry which is preliminary data.</text>
</comment>
<evidence type="ECO:0000313" key="2">
    <source>
        <dbReference type="EMBL" id="MBW0528439.1"/>
    </source>
</evidence>
<feature type="domain" description="Retroviral polymerase SH3-like" evidence="1">
    <location>
        <begin position="72"/>
        <end position="123"/>
    </location>
</feature>